<dbReference type="PANTHER" id="PTHR22739">
    <property type="entry name" value="STRIATED MUSCLE ACTIVATOR OF RHO-DEPENDENT SIGNALING-RELATED"/>
    <property type="match status" value="1"/>
</dbReference>
<dbReference type="GO" id="GO:0030017">
    <property type="term" value="C:sarcomere"/>
    <property type="evidence" value="ECO:0007669"/>
    <property type="project" value="TreeGrafter"/>
</dbReference>
<dbReference type="GO" id="GO:0035025">
    <property type="term" value="P:positive regulation of Rho protein signal transduction"/>
    <property type="evidence" value="ECO:0007669"/>
    <property type="project" value="InterPro"/>
</dbReference>
<dbReference type="AlphaFoldDB" id="A0A9P0H567"/>
<dbReference type="EMBL" id="OV725079">
    <property type="protein sequence ID" value="CAH1395628.1"/>
    <property type="molecule type" value="Genomic_DNA"/>
</dbReference>
<dbReference type="InterPro" id="IPR027817">
    <property type="entry name" value="Costars_dom"/>
</dbReference>
<name>A0A9P0H567_NEZVI</name>
<organism evidence="3 4">
    <name type="scientific">Nezara viridula</name>
    <name type="common">Southern green stink bug</name>
    <name type="synonym">Cimex viridulus</name>
    <dbReference type="NCBI Taxonomy" id="85310"/>
    <lineage>
        <taxon>Eukaryota</taxon>
        <taxon>Metazoa</taxon>
        <taxon>Ecdysozoa</taxon>
        <taxon>Arthropoda</taxon>
        <taxon>Hexapoda</taxon>
        <taxon>Insecta</taxon>
        <taxon>Pterygota</taxon>
        <taxon>Neoptera</taxon>
        <taxon>Paraneoptera</taxon>
        <taxon>Hemiptera</taxon>
        <taxon>Heteroptera</taxon>
        <taxon>Panheteroptera</taxon>
        <taxon>Pentatomomorpha</taxon>
        <taxon>Pentatomoidea</taxon>
        <taxon>Pentatomidae</taxon>
        <taxon>Pentatominae</taxon>
        <taxon>Nezara</taxon>
    </lineage>
</organism>
<feature type="region of interest" description="Disordered" evidence="1">
    <location>
        <begin position="18"/>
        <end position="60"/>
    </location>
</feature>
<dbReference type="GO" id="GO:0003779">
    <property type="term" value="F:actin binding"/>
    <property type="evidence" value="ECO:0007669"/>
    <property type="project" value="InterPro"/>
</dbReference>
<dbReference type="Gene3D" id="1.10.10.1540">
    <property type="entry name" value="Costar domain"/>
    <property type="match status" value="1"/>
</dbReference>
<dbReference type="InterPro" id="IPR038095">
    <property type="entry name" value="Costars_sf"/>
</dbReference>
<dbReference type="PANTHER" id="PTHR22739:SF7">
    <property type="entry name" value="EG:152A3.3 PROTEIN-RELATED"/>
    <property type="match status" value="1"/>
</dbReference>
<reference evidence="3" key="1">
    <citation type="submission" date="2022-01" db="EMBL/GenBank/DDBJ databases">
        <authorList>
            <person name="King R."/>
        </authorList>
    </citation>
    <scope>NUCLEOTIDE SEQUENCE</scope>
</reference>
<gene>
    <name evidence="3" type="ORF">NEZAVI_LOCUS5870</name>
</gene>
<evidence type="ECO:0000313" key="3">
    <source>
        <dbReference type="EMBL" id="CAH1395628.1"/>
    </source>
</evidence>
<evidence type="ECO:0000259" key="2">
    <source>
        <dbReference type="SMART" id="SM01283"/>
    </source>
</evidence>
<dbReference type="Proteomes" id="UP001152798">
    <property type="component" value="Chromosome 3"/>
</dbReference>
<dbReference type="InterPro" id="IPR026111">
    <property type="entry name" value="Abra"/>
</dbReference>
<keyword evidence="4" id="KW-1185">Reference proteome</keyword>
<dbReference type="OrthoDB" id="9871914at2759"/>
<proteinExistence type="predicted"/>
<dbReference type="Pfam" id="PF14705">
    <property type="entry name" value="Costars"/>
    <property type="match status" value="1"/>
</dbReference>
<feature type="domain" description="Costars" evidence="2">
    <location>
        <begin position="65"/>
        <end position="162"/>
    </location>
</feature>
<evidence type="ECO:0000256" key="1">
    <source>
        <dbReference type="SAM" id="MobiDB-lite"/>
    </source>
</evidence>
<evidence type="ECO:0000313" key="4">
    <source>
        <dbReference type="Proteomes" id="UP001152798"/>
    </source>
</evidence>
<protein>
    <recommendedName>
        <fullName evidence="2">Costars domain-containing protein</fullName>
    </recommendedName>
</protein>
<dbReference type="SMART" id="SM01283">
    <property type="entry name" value="Costars"/>
    <property type="match status" value="1"/>
</dbReference>
<dbReference type="GO" id="GO:0045944">
    <property type="term" value="P:positive regulation of transcription by RNA polymerase II"/>
    <property type="evidence" value="ECO:0007669"/>
    <property type="project" value="TreeGrafter"/>
</dbReference>
<sequence>MPVGGLLNDMIHKFDQQASKHLEAQSLNPFSGKFSRSPSPRPSDEDYGKPLAGSKTEERGLRAKSHINREILELCETIYDLGTYNKELKKRRKDDEGSDDEDGENEDDGTIIVTFGELFEMYTRINDKVVGLLIAAKKKGFVYFEKEILFQRRDDDVLIALIKPISEIRAIMKESLSPAPSLDRGEQTLS</sequence>
<accession>A0A9P0H567</accession>